<dbReference type="InterPro" id="IPR008979">
    <property type="entry name" value="Galactose-bd-like_sf"/>
</dbReference>
<dbReference type="SUPFAM" id="SSF49303">
    <property type="entry name" value="beta-Galactosidase/glucuronidase domain"/>
    <property type="match status" value="3"/>
</dbReference>
<feature type="domain" description="Glycoside hydrolase family 2 immunoglobulin-like beta-sandwich" evidence="7">
    <location>
        <begin position="215"/>
        <end position="315"/>
    </location>
</feature>
<dbReference type="Gene3D" id="2.60.120.260">
    <property type="entry name" value="Galactose-binding domain-like"/>
    <property type="match status" value="1"/>
</dbReference>
<evidence type="ECO:0000259" key="10">
    <source>
        <dbReference type="Pfam" id="PF22666"/>
    </source>
</evidence>
<dbReference type="GO" id="GO:0004553">
    <property type="term" value="F:hydrolase activity, hydrolyzing O-glycosyl compounds"/>
    <property type="evidence" value="ECO:0007669"/>
    <property type="project" value="InterPro"/>
</dbReference>
<evidence type="ECO:0000313" key="11">
    <source>
        <dbReference type="EMBL" id="KAK3057625.1"/>
    </source>
</evidence>
<feature type="domain" description="Exo-beta-D-glucosaminidase Ig-fold" evidence="9">
    <location>
        <begin position="758"/>
        <end position="859"/>
    </location>
</feature>
<dbReference type="AlphaFoldDB" id="A0AAJ0GHK0"/>
<feature type="domain" description="Beta-mannosidase-like galactose-binding" evidence="10">
    <location>
        <begin position="46"/>
        <end position="164"/>
    </location>
</feature>
<dbReference type="InterPro" id="IPR013783">
    <property type="entry name" value="Ig-like_fold"/>
</dbReference>
<dbReference type="InterPro" id="IPR041351">
    <property type="entry name" value="Ig_GlcNase"/>
</dbReference>
<keyword evidence="5" id="KW-0624">Polysaccharide degradation</keyword>
<dbReference type="InterPro" id="IPR036156">
    <property type="entry name" value="Beta-gal/glucu_dom_sf"/>
</dbReference>
<evidence type="ECO:0008006" key="13">
    <source>
        <dbReference type="Google" id="ProtNLM"/>
    </source>
</evidence>
<evidence type="ECO:0000259" key="8">
    <source>
        <dbReference type="Pfam" id="PF17786"/>
    </source>
</evidence>
<dbReference type="PANTHER" id="PTHR43536">
    <property type="entry name" value="MANNOSYLGLYCOPROTEIN ENDO-BETA-MANNOSIDASE"/>
    <property type="match status" value="1"/>
</dbReference>
<feature type="domain" description="Mannosidase Ig/CBM-like" evidence="8">
    <location>
        <begin position="665"/>
        <end position="745"/>
    </location>
</feature>
<dbReference type="Pfam" id="PF00703">
    <property type="entry name" value="Glyco_hydro_2"/>
    <property type="match status" value="1"/>
</dbReference>
<protein>
    <recommendedName>
        <fullName evidence="13">Exo-1,4-beta-D-glucosaminidase</fullName>
    </recommendedName>
</protein>
<dbReference type="SUPFAM" id="SSF51445">
    <property type="entry name" value="(Trans)glycosidases"/>
    <property type="match status" value="1"/>
</dbReference>
<keyword evidence="3" id="KW-0119">Carbohydrate metabolism</keyword>
<evidence type="ECO:0000256" key="2">
    <source>
        <dbReference type="ARBA" id="ARBA00022801"/>
    </source>
</evidence>
<evidence type="ECO:0000256" key="6">
    <source>
        <dbReference type="SAM" id="SignalP"/>
    </source>
</evidence>
<evidence type="ECO:0000256" key="1">
    <source>
        <dbReference type="ARBA" id="ARBA00007401"/>
    </source>
</evidence>
<comment type="caution">
    <text evidence="11">The sequence shown here is derived from an EMBL/GenBank/DDBJ whole genome shotgun (WGS) entry which is preliminary data.</text>
</comment>
<organism evidence="11 12">
    <name type="scientific">Extremus antarcticus</name>
    <dbReference type="NCBI Taxonomy" id="702011"/>
    <lineage>
        <taxon>Eukaryota</taxon>
        <taxon>Fungi</taxon>
        <taxon>Dikarya</taxon>
        <taxon>Ascomycota</taxon>
        <taxon>Pezizomycotina</taxon>
        <taxon>Dothideomycetes</taxon>
        <taxon>Dothideomycetidae</taxon>
        <taxon>Mycosphaerellales</taxon>
        <taxon>Extremaceae</taxon>
        <taxon>Extremus</taxon>
    </lineage>
</organism>
<name>A0AAJ0GHK0_9PEZI</name>
<evidence type="ECO:0000259" key="7">
    <source>
        <dbReference type="Pfam" id="PF00703"/>
    </source>
</evidence>
<dbReference type="Pfam" id="PF22666">
    <property type="entry name" value="Glyco_hydro_2_N2"/>
    <property type="match status" value="1"/>
</dbReference>
<dbReference type="GO" id="GO:0000272">
    <property type="term" value="P:polysaccharide catabolic process"/>
    <property type="evidence" value="ECO:0007669"/>
    <property type="project" value="UniProtKB-KW"/>
</dbReference>
<evidence type="ECO:0000259" key="9">
    <source>
        <dbReference type="Pfam" id="PF18368"/>
    </source>
</evidence>
<dbReference type="Pfam" id="PF17786">
    <property type="entry name" value="Mannosidase_ig"/>
    <property type="match status" value="1"/>
</dbReference>
<keyword evidence="6" id="KW-0732">Signal</keyword>
<accession>A0AAJ0GHK0</accession>
<evidence type="ECO:0000256" key="3">
    <source>
        <dbReference type="ARBA" id="ARBA00023277"/>
    </source>
</evidence>
<reference evidence="11" key="1">
    <citation type="submission" date="2023-04" db="EMBL/GenBank/DDBJ databases">
        <title>Black Yeasts Isolated from many extreme environments.</title>
        <authorList>
            <person name="Coleine C."/>
            <person name="Stajich J.E."/>
            <person name="Selbmann L."/>
        </authorList>
    </citation>
    <scope>NUCLEOTIDE SEQUENCE</scope>
    <source>
        <strain evidence="11">CCFEE 5312</strain>
    </source>
</reference>
<keyword evidence="12" id="KW-1185">Reference proteome</keyword>
<dbReference type="InterPro" id="IPR054593">
    <property type="entry name" value="Beta-mannosidase-like_N2"/>
</dbReference>
<dbReference type="EMBL" id="JAWDJX010000003">
    <property type="protein sequence ID" value="KAK3057625.1"/>
    <property type="molecule type" value="Genomic_DNA"/>
</dbReference>
<dbReference type="InterPro" id="IPR041447">
    <property type="entry name" value="Mannosidase_ig"/>
</dbReference>
<proteinExistence type="inferred from homology"/>
<keyword evidence="2" id="KW-0378">Hydrolase</keyword>
<dbReference type="Proteomes" id="UP001271007">
    <property type="component" value="Unassembled WGS sequence"/>
</dbReference>
<dbReference type="Pfam" id="PF18368">
    <property type="entry name" value="Ig_GlcNase"/>
    <property type="match status" value="1"/>
</dbReference>
<feature type="signal peptide" evidence="6">
    <location>
        <begin position="1"/>
        <end position="16"/>
    </location>
</feature>
<evidence type="ECO:0000313" key="12">
    <source>
        <dbReference type="Proteomes" id="UP001271007"/>
    </source>
</evidence>
<gene>
    <name evidence="11" type="ORF">LTR09_001809</name>
</gene>
<dbReference type="InterPro" id="IPR006102">
    <property type="entry name" value="Ig-like_GH2"/>
</dbReference>
<keyword evidence="4" id="KW-0326">Glycosidase</keyword>
<evidence type="ECO:0000256" key="5">
    <source>
        <dbReference type="ARBA" id="ARBA00023326"/>
    </source>
</evidence>
<dbReference type="Gene3D" id="2.60.40.10">
    <property type="entry name" value="Immunoglobulins"/>
    <property type="match status" value="3"/>
</dbReference>
<comment type="similarity">
    <text evidence="1">Belongs to the glycosyl hydrolase 2 family.</text>
</comment>
<dbReference type="Gene3D" id="3.20.20.80">
    <property type="entry name" value="Glycosidases"/>
    <property type="match status" value="1"/>
</dbReference>
<dbReference type="SUPFAM" id="SSF49785">
    <property type="entry name" value="Galactose-binding domain-like"/>
    <property type="match status" value="1"/>
</dbReference>
<evidence type="ECO:0000256" key="4">
    <source>
        <dbReference type="ARBA" id="ARBA00023295"/>
    </source>
</evidence>
<sequence length="868" mass="96316">MHLLSRLILCVPLVSAIGNVVVPEWDLQSTAKAGNDLAKLSSAKYDSSSWYSISARSTVFAGLLEAGVYNTNQLFYSKNLQTTVDYLPYYSPWLYRYAFNMVLPKATHLFLQTNGITSKADIYFNGHKVADKKLQAGTYGGHTYDITDIVSGSTAHALVIQAYPTDYNQDFAQGFVDWNPYPPDNGTGVWRDVSFKQTESLFMGPLRIVNDYQPGASDVKVTLKADITNLEDASVSGVLEGAITGHGCKTTGQLSQTFKLGPKETRTISTSATIKGAKIWWPYQWGDQPLYAASASVSVHGSVSDKVDTANFGIRHVTKELNVHNDTIFFVNGQPFQVLGGGYAPDLFLRWDEAKFEAQAQYVLDMGLNTIRLEGKQEQPELYDIADRIGLMVMAGWECCDKWEAWKYNEDVTATLWNDNDYQTANYSMRHEASMMQIHPSMLAFLVGSDYWPDDRATAIYVDALDDLDWQSPIICSAAQRGYPEILGPSGLKMPGPYDWVPPNYWFGNQLGAAFGFGSELGSGVGTPEMGSLTKFLSDDDFTDLWTKPRKGLYHMSTNASSFFDRHIYDKGLFNRYGEPSDLEDYLLKAQIMDYEATRSEFEGYSAKWNADHPATGAIYWMLNNAWPSLHWNLFDYYLHPAGAYFGAKMGSRIEHVAYGYHGGQVYLINHSLDKQGSRKIDMELMELSGKVLSTQTVSADTEPNTSKSVASVPGLDKIKDIAFLRLILSDSDGAVLSRNVYWLATSTDKLEWKKSSWFSTPVSEWANFTALNTMKAASVSATVESSSSTSSSVTLENTADVPAFFIRLNLVDASGDDVNPVLWTDNYVTLWPKEKLSLEVTYPADSGSVSVQMSGSNIGTQQTVNSS</sequence>
<dbReference type="InterPro" id="IPR017853">
    <property type="entry name" value="GH"/>
</dbReference>
<dbReference type="PANTHER" id="PTHR43536:SF1">
    <property type="entry name" value="MANNOSYLGLYCOPROTEIN ENDO-BETA-MANNOSIDASE"/>
    <property type="match status" value="1"/>
</dbReference>
<dbReference type="InterPro" id="IPR043534">
    <property type="entry name" value="EBDG/EBM"/>
</dbReference>
<feature type="chain" id="PRO_5042556341" description="Exo-1,4-beta-D-glucosaminidase" evidence="6">
    <location>
        <begin position="17"/>
        <end position="868"/>
    </location>
</feature>